<dbReference type="PANTHER" id="PTHR23080:SF141">
    <property type="entry name" value="TRANSPOSASE HELIX-TURN-HELIX DOMAIN-CONTAINING PROTEIN"/>
    <property type="match status" value="1"/>
</dbReference>
<protein>
    <submittedName>
        <fullName evidence="4">Shikimate kinase</fullName>
    </submittedName>
</protein>
<accession>A0AAE1HDC7</accession>
<evidence type="ECO:0000313" key="5">
    <source>
        <dbReference type="Proteomes" id="UP001219518"/>
    </source>
</evidence>
<name>A0AAE1HDC7_9NEOP</name>
<keyword evidence="2" id="KW-0479">Metal-binding</keyword>
<proteinExistence type="predicted"/>
<gene>
    <name evidence="4" type="ORF">KUF71_007818</name>
</gene>
<dbReference type="GO" id="GO:0016301">
    <property type="term" value="F:kinase activity"/>
    <property type="evidence" value="ECO:0007669"/>
    <property type="project" value="UniProtKB-KW"/>
</dbReference>
<comment type="caution">
    <text evidence="4">The sequence shown here is derived from an EMBL/GenBank/DDBJ whole genome shotgun (WGS) entry which is preliminary data.</text>
</comment>
<dbReference type="Proteomes" id="UP001219518">
    <property type="component" value="Unassembled WGS sequence"/>
</dbReference>
<keyword evidence="5" id="KW-1185">Reference proteome</keyword>
<evidence type="ECO:0000256" key="2">
    <source>
        <dbReference type="ARBA" id="ARBA00022723"/>
    </source>
</evidence>
<feature type="domain" description="DDE Tnp4" evidence="3">
    <location>
        <begin position="111"/>
        <end position="238"/>
    </location>
</feature>
<sequence>MSLLISDKRLFSATGIHSVQLLNSSTICFGQIAPDPNQKIIVMWTRDMIVITMIRIKLAISFSALAALFDLDSVIVLSKVLKCAILWSDKELILKNMPKCSSKYRCTRVILDAYEIPVEKPKCITCRVCLYSHYKKNFTSKVVMLCAPSGLTTHCSPAFGGRASEKVVILNSGVYGMCDPVDGIMVDKGFDTDTECQDHLLKLIRPPFMRKIKFSSAESVECGKIARARVQVVRIILRVLLNLANQSRLGISINLDNQFLYYRIL</sequence>
<dbReference type="InterPro" id="IPR027806">
    <property type="entry name" value="HARBI1_dom"/>
</dbReference>
<dbReference type="Pfam" id="PF13359">
    <property type="entry name" value="DDE_Tnp_4"/>
    <property type="match status" value="1"/>
</dbReference>
<evidence type="ECO:0000256" key="1">
    <source>
        <dbReference type="ARBA" id="ARBA00001968"/>
    </source>
</evidence>
<dbReference type="GO" id="GO:0046872">
    <property type="term" value="F:metal ion binding"/>
    <property type="evidence" value="ECO:0007669"/>
    <property type="project" value="UniProtKB-KW"/>
</dbReference>
<reference evidence="4" key="1">
    <citation type="submission" date="2021-07" db="EMBL/GenBank/DDBJ databases">
        <authorList>
            <person name="Catto M.A."/>
            <person name="Jacobson A."/>
            <person name="Kennedy G."/>
            <person name="Labadie P."/>
            <person name="Hunt B.G."/>
            <person name="Srinivasan R."/>
        </authorList>
    </citation>
    <scope>NUCLEOTIDE SEQUENCE</scope>
    <source>
        <strain evidence="4">PL_HMW_Pooled</strain>
        <tissue evidence="4">Head</tissue>
    </source>
</reference>
<comment type="cofactor">
    <cofactor evidence="1">
        <name>a divalent metal cation</name>
        <dbReference type="ChEBI" id="CHEBI:60240"/>
    </cofactor>
</comment>
<evidence type="ECO:0000259" key="3">
    <source>
        <dbReference type="Pfam" id="PF13359"/>
    </source>
</evidence>
<keyword evidence="4" id="KW-0418">Kinase</keyword>
<dbReference type="PANTHER" id="PTHR23080">
    <property type="entry name" value="THAP DOMAIN PROTEIN"/>
    <property type="match status" value="1"/>
</dbReference>
<organism evidence="4 5">
    <name type="scientific">Frankliniella fusca</name>
    <dbReference type="NCBI Taxonomy" id="407009"/>
    <lineage>
        <taxon>Eukaryota</taxon>
        <taxon>Metazoa</taxon>
        <taxon>Ecdysozoa</taxon>
        <taxon>Arthropoda</taxon>
        <taxon>Hexapoda</taxon>
        <taxon>Insecta</taxon>
        <taxon>Pterygota</taxon>
        <taxon>Neoptera</taxon>
        <taxon>Paraneoptera</taxon>
        <taxon>Thysanoptera</taxon>
        <taxon>Terebrantia</taxon>
        <taxon>Thripoidea</taxon>
        <taxon>Thripidae</taxon>
        <taxon>Frankliniella</taxon>
    </lineage>
</organism>
<reference evidence="4" key="2">
    <citation type="journal article" date="2023" name="BMC Genomics">
        <title>Pest status, molecular evolution, and epigenetic factors derived from the genome assembly of Frankliniella fusca, a thysanopteran phytovirus vector.</title>
        <authorList>
            <person name="Catto M.A."/>
            <person name="Labadie P.E."/>
            <person name="Jacobson A.L."/>
            <person name="Kennedy G.G."/>
            <person name="Srinivasan R."/>
            <person name="Hunt B.G."/>
        </authorList>
    </citation>
    <scope>NUCLEOTIDE SEQUENCE</scope>
    <source>
        <strain evidence="4">PL_HMW_Pooled</strain>
    </source>
</reference>
<keyword evidence="4" id="KW-0808">Transferase</keyword>
<dbReference type="EMBL" id="JAHWGI010000960">
    <property type="protein sequence ID" value="KAK3918571.1"/>
    <property type="molecule type" value="Genomic_DNA"/>
</dbReference>
<evidence type="ECO:0000313" key="4">
    <source>
        <dbReference type="EMBL" id="KAK3918571.1"/>
    </source>
</evidence>
<dbReference type="AlphaFoldDB" id="A0AAE1HDC7"/>